<comment type="caution">
    <text evidence="1">The sequence shown here is derived from an EMBL/GenBank/DDBJ whole genome shotgun (WGS) entry which is preliminary data.</text>
</comment>
<evidence type="ECO:0000313" key="2">
    <source>
        <dbReference type="Proteomes" id="UP001195483"/>
    </source>
</evidence>
<organism evidence="1 2">
    <name type="scientific">Potamilus streckersoni</name>
    <dbReference type="NCBI Taxonomy" id="2493646"/>
    <lineage>
        <taxon>Eukaryota</taxon>
        <taxon>Metazoa</taxon>
        <taxon>Spiralia</taxon>
        <taxon>Lophotrochozoa</taxon>
        <taxon>Mollusca</taxon>
        <taxon>Bivalvia</taxon>
        <taxon>Autobranchia</taxon>
        <taxon>Heteroconchia</taxon>
        <taxon>Palaeoheterodonta</taxon>
        <taxon>Unionida</taxon>
        <taxon>Unionoidea</taxon>
        <taxon>Unionidae</taxon>
        <taxon>Ambleminae</taxon>
        <taxon>Lampsilini</taxon>
        <taxon>Potamilus</taxon>
    </lineage>
</organism>
<gene>
    <name evidence="1" type="ORF">CHS0354_035322</name>
</gene>
<protein>
    <submittedName>
        <fullName evidence="1">Uncharacterized protein</fullName>
    </submittedName>
</protein>
<keyword evidence="2" id="KW-1185">Reference proteome</keyword>
<dbReference type="EMBL" id="JAEAOA010002069">
    <property type="protein sequence ID" value="KAK3584241.1"/>
    <property type="molecule type" value="Genomic_DNA"/>
</dbReference>
<reference evidence="1" key="2">
    <citation type="journal article" date="2021" name="Genome Biol. Evol.">
        <title>Developing a high-quality reference genome for a parasitic bivalve with doubly uniparental inheritance (Bivalvia: Unionida).</title>
        <authorList>
            <person name="Smith C.H."/>
        </authorList>
    </citation>
    <scope>NUCLEOTIDE SEQUENCE</scope>
    <source>
        <strain evidence="1">CHS0354</strain>
        <tissue evidence="1">Mantle</tissue>
    </source>
</reference>
<proteinExistence type="predicted"/>
<sequence>MFCRQKIKLGLFSLQKSFAEYSTASNCDFGLNQLITFSHRVSFRIEHDERSRNKNCRNYRDNNLIIQSEHKNDRGINKREYHCRPQIGLFKYEKEWHKGNQPCNNQVVPAQAVQFCVVKVFCQCQYQGKFCKF</sequence>
<dbReference type="Proteomes" id="UP001195483">
    <property type="component" value="Unassembled WGS sequence"/>
</dbReference>
<dbReference type="AlphaFoldDB" id="A0AAE0S2M0"/>
<reference evidence="1" key="1">
    <citation type="journal article" date="2021" name="Genome Biol. Evol.">
        <title>A High-Quality Reference Genome for a Parasitic Bivalve with Doubly Uniparental Inheritance (Bivalvia: Unionida).</title>
        <authorList>
            <person name="Smith C.H."/>
        </authorList>
    </citation>
    <scope>NUCLEOTIDE SEQUENCE</scope>
    <source>
        <strain evidence="1">CHS0354</strain>
    </source>
</reference>
<accession>A0AAE0S2M0</accession>
<name>A0AAE0S2M0_9BIVA</name>
<evidence type="ECO:0000313" key="1">
    <source>
        <dbReference type="EMBL" id="KAK3584241.1"/>
    </source>
</evidence>
<reference evidence="1" key="3">
    <citation type="submission" date="2023-05" db="EMBL/GenBank/DDBJ databases">
        <authorList>
            <person name="Smith C.H."/>
        </authorList>
    </citation>
    <scope>NUCLEOTIDE SEQUENCE</scope>
    <source>
        <strain evidence="1">CHS0354</strain>
        <tissue evidence="1">Mantle</tissue>
    </source>
</reference>